<dbReference type="PANTHER" id="PTHR35971">
    <property type="entry name" value="SI:DKEY-31G6.6"/>
    <property type="match status" value="1"/>
</dbReference>
<evidence type="ECO:0000256" key="3">
    <source>
        <dbReference type="ARBA" id="ARBA00022553"/>
    </source>
</evidence>
<dbReference type="InterPro" id="IPR007110">
    <property type="entry name" value="Ig-like_dom"/>
</dbReference>
<name>A0A1I7VR26_LOALO</name>
<proteinExistence type="predicted"/>
<feature type="region of interest" description="Disordered" evidence="5">
    <location>
        <begin position="283"/>
        <end position="302"/>
    </location>
</feature>
<dbReference type="Gene3D" id="2.60.40.10">
    <property type="entry name" value="Immunoglobulins"/>
    <property type="match status" value="3"/>
</dbReference>
<dbReference type="PROSITE" id="PS50835">
    <property type="entry name" value="IG_LIKE"/>
    <property type="match status" value="1"/>
</dbReference>
<dbReference type="SUPFAM" id="SSF48726">
    <property type="entry name" value="Immunoglobulin"/>
    <property type="match status" value="3"/>
</dbReference>
<accession>A0A1I7VR26</accession>
<comment type="subcellular location">
    <subcellularLocation>
        <location evidence="1">Cytoplasm</location>
    </subcellularLocation>
</comment>
<feature type="region of interest" description="Disordered" evidence="5">
    <location>
        <begin position="1372"/>
        <end position="1393"/>
    </location>
</feature>
<feature type="region of interest" description="Disordered" evidence="5">
    <location>
        <begin position="1485"/>
        <end position="1526"/>
    </location>
</feature>
<feature type="compositionally biased region" description="Basic and acidic residues" evidence="5">
    <location>
        <begin position="1508"/>
        <end position="1526"/>
    </location>
</feature>
<keyword evidence="2" id="KW-0963">Cytoplasm</keyword>
<feature type="region of interest" description="Disordered" evidence="5">
    <location>
        <begin position="682"/>
        <end position="710"/>
    </location>
</feature>
<dbReference type="InterPro" id="IPR003599">
    <property type="entry name" value="Ig_sub"/>
</dbReference>
<feature type="compositionally biased region" description="Basic and acidic residues" evidence="5">
    <location>
        <begin position="1383"/>
        <end position="1392"/>
    </location>
</feature>
<evidence type="ECO:0000256" key="5">
    <source>
        <dbReference type="SAM" id="MobiDB-lite"/>
    </source>
</evidence>
<reference evidence="8" key="2">
    <citation type="submission" date="2016-11" db="UniProtKB">
        <authorList>
            <consortium name="WormBaseParasite"/>
        </authorList>
    </citation>
    <scope>IDENTIFICATION</scope>
</reference>
<protein>
    <submittedName>
        <fullName evidence="8">Ig-like domain-containing protein</fullName>
    </submittedName>
</protein>
<evidence type="ECO:0000259" key="6">
    <source>
        <dbReference type="PROSITE" id="PS50835"/>
    </source>
</evidence>
<dbReference type="PANTHER" id="PTHR35971:SF5">
    <property type="entry name" value="OBSCURIN LIKE CYTOSKELETAL ADAPTOR 1"/>
    <property type="match status" value="1"/>
</dbReference>
<dbReference type="GO" id="GO:0005737">
    <property type="term" value="C:cytoplasm"/>
    <property type="evidence" value="ECO:0007669"/>
    <property type="project" value="UniProtKB-SubCell"/>
</dbReference>
<dbReference type="WBParaSite" id="EN70_534">
    <property type="protein sequence ID" value="EN70_534"/>
    <property type="gene ID" value="EN70_534"/>
</dbReference>
<dbReference type="Pfam" id="PF07679">
    <property type="entry name" value="I-set"/>
    <property type="match status" value="2"/>
</dbReference>
<feature type="region of interest" description="Disordered" evidence="5">
    <location>
        <begin position="406"/>
        <end position="436"/>
    </location>
</feature>
<keyword evidence="3" id="KW-0597">Phosphoprotein</keyword>
<reference evidence="7" key="1">
    <citation type="submission" date="2012-04" db="EMBL/GenBank/DDBJ databases">
        <title>The Genome Sequence of Loa loa.</title>
        <authorList>
            <consortium name="The Broad Institute Genome Sequencing Platform"/>
            <consortium name="Broad Institute Genome Sequencing Center for Infectious Disease"/>
            <person name="Nutman T.B."/>
            <person name="Fink D.L."/>
            <person name="Russ C."/>
            <person name="Young S."/>
            <person name="Zeng Q."/>
            <person name="Gargeya S."/>
            <person name="Alvarado L."/>
            <person name="Berlin A."/>
            <person name="Chapman S.B."/>
            <person name="Chen Z."/>
            <person name="Freedman E."/>
            <person name="Gellesch M."/>
            <person name="Goldberg J."/>
            <person name="Griggs A."/>
            <person name="Gujja S."/>
            <person name="Heilman E.R."/>
            <person name="Heiman D."/>
            <person name="Howarth C."/>
            <person name="Mehta T."/>
            <person name="Neiman D."/>
            <person name="Pearson M."/>
            <person name="Roberts A."/>
            <person name="Saif S."/>
            <person name="Shea T."/>
            <person name="Shenoy N."/>
            <person name="Sisk P."/>
            <person name="Stolte C."/>
            <person name="Sykes S."/>
            <person name="White J."/>
            <person name="Yandava C."/>
            <person name="Haas B."/>
            <person name="Henn M.R."/>
            <person name="Nusbaum C."/>
            <person name="Birren B."/>
        </authorList>
    </citation>
    <scope>NUCLEOTIDE SEQUENCE [LARGE SCALE GENOMIC DNA]</scope>
</reference>
<feature type="compositionally biased region" description="Basic and acidic residues" evidence="5">
    <location>
        <begin position="828"/>
        <end position="849"/>
    </location>
</feature>
<evidence type="ECO:0000256" key="2">
    <source>
        <dbReference type="ARBA" id="ARBA00022490"/>
    </source>
</evidence>
<dbReference type="CDD" id="cd00096">
    <property type="entry name" value="Ig"/>
    <property type="match status" value="1"/>
</dbReference>
<dbReference type="SMART" id="SM00409">
    <property type="entry name" value="IG"/>
    <property type="match status" value="3"/>
</dbReference>
<feature type="compositionally biased region" description="Basic and acidic residues" evidence="5">
    <location>
        <begin position="408"/>
        <end position="429"/>
    </location>
</feature>
<dbReference type="InterPro" id="IPR052385">
    <property type="entry name" value="Obscurin/Obscurin-like_Reg"/>
</dbReference>
<keyword evidence="7" id="KW-1185">Reference proteome</keyword>
<dbReference type="STRING" id="7209.A0A1I7VR26"/>
<feature type="compositionally biased region" description="Basic and acidic residues" evidence="5">
    <location>
        <begin position="684"/>
        <end position="710"/>
    </location>
</feature>
<evidence type="ECO:0000256" key="4">
    <source>
        <dbReference type="ARBA" id="ARBA00023157"/>
    </source>
</evidence>
<dbReference type="InterPro" id="IPR013783">
    <property type="entry name" value="Ig-like_fold"/>
</dbReference>
<dbReference type="Proteomes" id="UP000095285">
    <property type="component" value="Unassembled WGS sequence"/>
</dbReference>
<evidence type="ECO:0000313" key="7">
    <source>
        <dbReference type="Proteomes" id="UP000095285"/>
    </source>
</evidence>
<feature type="region of interest" description="Disordered" evidence="5">
    <location>
        <begin position="472"/>
        <end position="502"/>
    </location>
</feature>
<sequence>MGEKVVKPEEKAVKEKVKKPVEKLEETEVTLNLAKDLENEFVDISVINVVSDSIEASLRLAKQQKVEKPKEEIVGEKVAKPEEKAVKEKVKKPVEKLEETEVTLNLAKDLENEFVDISVINVVSDSIEASLRLAKQQKVEKPKEEIVGEKVAKPEEKAVKEKVKKPVEKLEETEVTLNLAKDLENEFVDISVINVVSDSIEASLRLAKQQKVEKPKEEIVGEKVAKPEEKAVKEKVKKPVEKLEETEVTLNLAKDLENEFVDISVITVVSDSIEASLRLAKQQKVEKPKEETAEEKVAKPEEKATLEETEITLDLGKSLENEGVGSIEASVRLAKQQKVEKPKEDEEKVVKPEEKAVKEKVKKPVEKLEETEVTLNLAKDLENEFVDISVITVVSDSIEASLRLAKQQKVEKPKEETAEEKVAKPEEKAVKKKAKKPVSVETLEETEITLDLGKSLENEGVGSIEASVRLAKQQKVEKPKEDEEKVVKPEEKAVKEKAKKPVEKLEETEVTLNLAKDLENEFVDISVINVVSDSIEASLRLAKQQKVEKPKEEIVGEKVAKPEEKAVKEKVKKPVEKLEETEVTLNLAKDLENEFVDISVINVVSDSIEASLRLAKQQKVEKPKEEIVGEKVAKPEEKAVKKKAKKPVSVETLEETEITLDLGKSLENEGVGSIEASVRLAKQQKVEKPKEDEEKVVKPEEKAVKEKAKKPVEKLEETEVTLNLAKDLENEFVDISVINVVSDSIEASLRLAKQQKVEKPKEEIVGEKVAKPEEKAVKEKVKKPVEKLEETEVTLNLAKDLENEFVDISVITAVSDSIEASLRLAKQQKVEKPKEETAEEKVAKPEEKAVKKKAKKPVSVETLEETEITLDLGKSLENEGVDSIEASVRLAKEPRVEMPKEETAEEKVVKPGKKAVKEKVKEPVEKLEETEVTLNLVKDLENEFVDISVITVVSDSIEASVRLAKEPRVEKPKEEIIEEEMVKRKGKTAKKKTKKSIEKLETGSTVGLEKDSEHGFVDISIISAISDSIQALVQLTKRTEKRKDETVDGKNLSAAESWYAINESGPETEFDVHLPAMNAFLCNDATVSLCVEKPAENGFVDAIPTSAGFCCCSLSVYLPELRKTARGMKEKMERPAELSMIRGKHSEEIPVETVSISFEFTKQRTQKIGVGTIFNSERPTEQIELAEEIIRPSPHNEAVKLLPLREKCSACLSFCIGKKTKNEDTVDIDVTVIPETERERSKERSRSVIADIEVDAGEEMATTDAIVDVLTSFEESELAITEFLSDILDVDVTLDALMEEEFIEAIGPAFHSQLASLVVQMPTVVTAISQLIEEVKLLAANAETEILMPVANKTEMQQLTLTLQKADYESHENFRKERKAKSRSGEEKKESTKALVIPAEISTKYGDKSTLLSETTMTTEIAMNEVMAEVEISPKKSLSASVAMKVDSAKRRKSVSHRSSSAEKFTFKDIEEGTELKIAEENVRKTKKRTGLPPVPKTKEEIEVDKESEEKDRRAGKDLEEQKQGKKSIDELGKIETVKLTPITKEIEKQETYERARKKRIGFIQAPDKEVIAFRGDTIKIECELLNEDDFMWLINDKPASEDLRCIEEVNSLIRTLTIRNIVPEDEETIIVAKVGDIVAETIIHVEDTPAEIIEPLPRRSFGKCGENVTLAVSVTHPAHSIVWEFNGEKLPQDDGNYMIAEEGNIYTLTIKDATYNDAGRYSIKVDSLETSTTLVMQGAPIIEKPERKVLISETHENLLLSILIKAVPEPTIDCFFNNEPLLVGTKLKLEIINDMVQFCKRKINKNDSGEYTFKISNEFGEAVKTFTVNVKGK</sequence>
<keyword evidence="4" id="KW-1015">Disulfide bond</keyword>
<organism evidence="7 8">
    <name type="scientific">Loa loa</name>
    <name type="common">Eye worm</name>
    <name type="synonym">Filaria loa</name>
    <dbReference type="NCBI Taxonomy" id="7209"/>
    <lineage>
        <taxon>Eukaryota</taxon>
        <taxon>Metazoa</taxon>
        <taxon>Ecdysozoa</taxon>
        <taxon>Nematoda</taxon>
        <taxon>Chromadorea</taxon>
        <taxon>Rhabditida</taxon>
        <taxon>Spirurina</taxon>
        <taxon>Spiruromorpha</taxon>
        <taxon>Filarioidea</taxon>
        <taxon>Onchocercidae</taxon>
        <taxon>Loa</taxon>
    </lineage>
</organism>
<dbReference type="InterPro" id="IPR013098">
    <property type="entry name" value="Ig_I-set"/>
</dbReference>
<feature type="region of interest" description="Disordered" evidence="5">
    <location>
        <begin position="331"/>
        <end position="356"/>
    </location>
</feature>
<dbReference type="InterPro" id="IPR036179">
    <property type="entry name" value="Ig-like_dom_sf"/>
</dbReference>
<feature type="compositionally biased region" description="Basic and acidic residues" evidence="5">
    <location>
        <begin position="474"/>
        <end position="502"/>
    </location>
</feature>
<feature type="region of interest" description="Disordered" evidence="5">
    <location>
        <begin position="826"/>
        <end position="856"/>
    </location>
</feature>
<feature type="domain" description="Ig-like" evidence="6">
    <location>
        <begin position="1650"/>
        <end position="1734"/>
    </location>
</feature>
<feature type="compositionally biased region" description="Basic and acidic residues" evidence="5">
    <location>
        <begin position="337"/>
        <end position="356"/>
    </location>
</feature>
<evidence type="ECO:0000256" key="1">
    <source>
        <dbReference type="ARBA" id="ARBA00004496"/>
    </source>
</evidence>
<evidence type="ECO:0000313" key="8">
    <source>
        <dbReference type="WBParaSite" id="EN70_534"/>
    </source>
</evidence>